<dbReference type="Proteomes" id="UP000251243">
    <property type="component" value="Segment"/>
</dbReference>
<protein>
    <submittedName>
        <fullName evidence="2">Tail terminator</fullName>
    </submittedName>
</protein>
<organism evidence="2 3">
    <name type="scientific">Microbacterium phage Zeta1847</name>
    <dbReference type="NCBI Taxonomy" id="2201444"/>
    <lineage>
        <taxon>Viruses</taxon>
        <taxon>Duplodnaviria</taxon>
        <taxon>Heunggongvirae</taxon>
        <taxon>Uroviricota</taxon>
        <taxon>Caudoviricetes</taxon>
        <taxon>Casidaviridae</taxon>
        <taxon>Zetavirus</taxon>
        <taxon>Zetavirus zeta1847</taxon>
    </lineage>
</organism>
<dbReference type="RefSeq" id="YP_009803133.1">
    <property type="nucleotide sequence ID" value="NC_047992.1"/>
</dbReference>
<dbReference type="KEGG" id="vg:54993693"/>
<evidence type="ECO:0000313" key="2">
    <source>
        <dbReference type="EMBL" id="AWY06644.1"/>
    </source>
</evidence>
<feature type="region of interest" description="Disordered" evidence="1">
    <location>
        <begin position="99"/>
        <end position="118"/>
    </location>
</feature>
<evidence type="ECO:0000313" key="3">
    <source>
        <dbReference type="Proteomes" id="UP000251243"/>
    </source>
</evidence>
<sequence>MKPLLRFPNPAVYTRDRLREALELAGRADVTVSTKPTTGADEHRPRPYVQVMSLGGETLRGIRADEGIRLLVNDPDEGAAYDTAELCRALLVHLGVVTTSGGSARPSTTTDPDTGEPLATVDLDVVTAPS</sequence>
<name>A0A2Z4Q9G6_9CAUD</name>
<proteinExistence type="predicted"/>
<accession>A0A2Z4Q9G6</accession>
<dbReference type="GeneID" id="54993693"/>
<keyword evidence="3" id="KW-1185">Reference proteome</keyword>
<dbReference type="EMBL" id="MH271320">
    <property type="protein sequence ID" value="AWY06644.1"/>
    <property type="molecule type" value="Genomic_DNA"/>
</dbReference>
<gene>
    <name evidence="2" type="primary">10</name>
    <name evidence="2" type="ORF">SEA_ZETA1847_10</name>
</gene>
<evidence type="ECO:0000256" key="1">
    <source>
        <dbReference type="SAM" id="MobiDB-lite"/>
    </source>
</evidence>
<feature type="compositionally biased region" description="Polar residues" evidence="1">
    <location>
        <begin position="99"/>
        <end position="112"/>
    </location>
</feature>
<reference evidence="3" key="1">
    <citation type="submission" date="2018-04" db="EMBL/GenBank/DDBJ databases">
        <authorList>
            <person name="Go L.Y."/>
            <person name="Mitchell J.A."/>
        </authorList>
    </citation>
    <scope>NUCLEOTIDE SEQUENCE [LARGE SCALE GENOMIC DNA]</scope>
</reference>